<proteinExistence type="predicted"/>
<evidence type="ECO:0000256" key="1">
    <source>
        <dbReference type="SAM" id="Phobius"/>
    </source>
</evidence>
<keyword evidence="1" id="KW-0812">Transmembrane</keyword>
<sequence length="109" mass="12269">MIQLSRLALFFDSFQLPPSTFESRTDYSPISSITPAHRSSMIMILANAKRHKSSFSQTRTLYIRSVHPASPLLSFAFALPKSAWLFLVIHIAILGHFHPSTSFPTSSYL</sequence>
<accession>A0ABP1E3C6</accession>
<keyword evidence="1" id="KW-1133">Transmembrane helix</keyword>
<reference evidence="3" key="1">
    <citation type="submission" date="2024-04" db="EMBL/GenBank/DDBJ databases">
        <authorList>
            <person name="Shaw F."/>
            <person name="Minotto A."/>
        </authorList>
    </citation>
    <scope>NUCLEOTIDE SEQUENCE [LARGE SCALE GENOMIC DNA]</scope>
</reference>
<protein>
    <submittedName>
        <fullName evidence="2">Uncharacterized protein</fullName>
    </submittedName>
</protein>
<name>A0ABP1E3C6_9APHY</name>
<dbReference type="EMBL" id="OZ037951">
    <property type="protein sequence ID" value="CAL1714571.1"/>
    <property type="molecule type" value="Genomic_DNA"/>
</dbReference>
<keyword evidence="3" id="KW-1185">Reference proteome</keyword>
<organism evidence="2 3">
    <name type="scientific">Somion occarium</name>
    <dbReference type="NCBI Taxonomy" id="3059160"/>
    <lineage>
        <taxon>Eukaryota</taxon>
        <taxon>Fungi</taxon>
        <taxon>Dikarya</taxon>
        <taxon>Basidiomycota</taxon>
        <taxon>Agaricomycotina</taxon>
        <taxon>Agaricomycetes</taxon>
        <taxon>Polyporales</taxon>
        <taxon>Cerrenaceae</taxon>
        <taxon>Somion</taxon>
    </lineage>
</organism>
<feature type="transmembrane region" description="Helical" evidence="1">
    <location>
        <begin position="72"/>
        <end position="97"/>
    </location>
</feature>
<evidence type="ECO:0000313" key="2">
    <source>
        <dbReference type="EMBL" id="CAL1714571.1"/>
    </source>
</evidence>
<evidence type="ECO:0000313" key="3">
    <source>
        <dbReference type="Proteomes" id="UP001497453"/>
    </source>
</evidence>
<dbReference type="Proteomes" id="UP001497453">
    <property type="component" value="Chromosome 8"/>
</dbReference>
<gene>
    <name evidence="2" type="ORF">GFSPODELE1_LOCUS9830</name>
</gene>
<keyword evidence="1" id="KW-0472">Membrane</keyword>